<proteinExistence type="predicted"/>
<protein>
    <submittedName>
        <fullName evidence="1">Uncharacterized protein</fullName>
    </submittedName>
</protein>
<reference evidence="1 2" key="1">
    <citation type="submission" date="2016-10" db="EMBL/GenBank/DDBJ databases">
        <title>Draft genome sequence of Coniochaeta ligniaria NRRL30616, a lignocellulolytic fungus for bioabatement of inhibitors in plant biomass hydrolysates.</title>
        <authorList>
            <consortium name="DOE Joint Genome Institute"/>
            <person name="Jimenez D.J."/>
            <person name="Hector R.E."/>
            <person name="Riley R."/>
            <person name="Sun H."/>
            <person name="Grigoriev I.V."/>
            <person name="Van Elsas J.D."/>
            <person name="Nichols N.N."/>
        </authorList>
    </citation>
    <scope>NUCLEOTIDE SEQUENCE [LARGE SCALE GENOMIC DNA]</scope>
    <source>
        <strain evidence="1 2">NRRL 30616</strain>
    </source>
</reference>
<dbReference type="AlphaFoldDB" id="A0A1J7J6Z0"/>
<organism evidence="1 2">
    <name type="scientific">Coniochaeta ligniaria NRRL 30616</name>
    <dbReference type="NCBI Taxonomy" id="1408157"/>
    <lineage>
        <taxon>Eukaryota</taxon>
        <taxon>Fungi</taxon>
        <taxon>Dikarya</taxon>
        <taxon>Ascomycota</taxon>
        <taxon>Pezizomycotina</taxon>
        <taxon>Sordariomycetes</taxon>
        <taxon>Sordariomycetidae</taxon>
        <taxon>Coniochaetales</taxon>
        <taxon>Coniochaetaceae</taxon>
        <taxon>Coniochaeta</taxon>
    </lineage>
</organism>
<keyword evidence="2" id="KW-1185">Reference proteome</keyword>
<evidence type="ECO:0000313" key="1">
    <source>
        <dbReference type="EMBL" id="OIW35558.1"/>
    </source>
</evidence>
<accession>A0A1J7J6Z0</accession>
<name>A0A1J7J6Z0_9PEZI</name>
<dbReference type="OrthoDB" id="76567at2759"/>
<gene>
    <name evidence="1" type="ORF">CONLIGDRAFT_676473</name>
</gene>
<sequence length="150" mass="18095">MALSRPLKLPVTRASAESYRHWTNKDPSMEPEDIKTWLIDHDHWTKQPYVCRPFNDHDVKIAILAKFDHRRQNIIFERWQKEIHLFRKDPSRDYGQRYITDDGQHWFHVLIDLRRPANKPNNNDSLCARFPFLFDDAAAEGRPIYLRLER</sequence>
<dbReference type="InParanoid" id="A0A1J7J6Z0"/>
<dbReference type="EMBL" id="KV875093">
    <property type="protein sequence ID" value="OIW35558.1"/>
    <property type="molecule type" value="Genomic_DNA"/>
</dbReference>
<dbReference type="Proteomes" id="UP000182658">
    <property type="component" value="Unassembled WGS sequence"/>
</dbReference>
<evidence type="ECO:0000313" key="2">
    <source>
        <dbReference type="Proteomes" id="UP000182658"/>
    </source>
</evidence>